<gene>
    <name evidence="3" type="ORF">ACFPH8_09805</name>
</gene>
<protein>
    <submittedName>
        <fullName evidence="3">2TM domain-containing protein</fullName>
    </submittedName>
</protein>
<dbReference type="Proteomes" id="UP001596162">
    <property type="component" value="Unassembled WGS sequence"/>
</dbReference>
<evidence type="ECO:0000313" key="3">
    <source>
        <dbReference type="EMBL" id="MFC5195621.1"/>
    </source>
</evidence>
<keyword evidence="4" id="KW-1185">Reference proteome</keyword>
<dbReference type="RefSeq" id="WP_376860533.1">
    <property type="nucleotide sequence ID" value="NZ_JBHSLA010000003.1"/>
</dbReference>
<feature type="transmembrane region" description="Helical" evidence="1">
    <location>
        <begin position="65"/>
        <end position="84"/>
    </location>
</feature>
<dbReference type="EMBL" id="JBHSLA010000003">
    <property type="protein sequence ID" value="MFC5195621.1"/>
    <property type="molecule type" value="Genomic_DNA"/>
</dbReference>
<evidence type="ECO:0000259" key="2">
    <source>
        <dbReference type="Pfam" id="PF13239"/>
    </source>
</evidence>
<organism evidence="3 4">
    <name type="scientific">Bizionia hallyeonensis</name>
    <dbReference type="NCBI Taxonomy" id="1123757"/>
    <lineage>
        <taxon>Bacteria</taxon>
        <taxon>Pseudomonadati</taxon>
        <taxon>Bacteroidota</taxon>
        <taxon>Flavobacteriia</taxon>
        <taxon>Flavobacteriales</taxon>
        <taxon>Flavobacteriaceae</taxon>
        <taxon>Bizionia</taxon>
    </lineage>
</organism>
<proteinExistence type="predicted"/>
<comment type="caution">
    <text evidence="3">The sequence shown here is derived from an EMBL/GenBank/DDBJ whole genome shotgun (WGS) entry which is preliminary data.</text>
</comment>
<keyword evidence="1" id="KW-0812">Transmembrane</keyword>
<keyword evidence="1" id="KW-1133">Transmembrane helix</keyword>
<keyword evidence="1" id="KW-0472">Membrane</keyword>
<name>A0ABW0C6R7_9FLAO</name>
<feature type="domain" description="2TM" evidence="2">
    <location>
        <begin position="15"/>
        <end position="98"/>
    </location>
</feature>
<accession>A0ABW0C6R7</accession>
<reference evidence="4" key="1">
    <citation type="journal article" date="2019" name="Int. J. Syst. Evol. Microbiol.">
        <title>The Global Catalogue of Microorganisms (GCM) 10K type strain sequencing project: providing services to taxonomists for standard genome sequencing and annotation.</title>
        <authorList>
            <consortium name="The Broad Institute Genomics Platform"/>
            <consortium name="The Broad Institute Genome Sequencing Center for Infectious Disease"/>
            <person name="Wu L."/>
            <person name="Ma J."/>
        </authorList>
    </citation>
    <scope>NUCLEOTIDE SEQUENCE [LARGE SCALE GENOMIC DNA]</scope>
    <source>
        <strain evidence="4">JCM 17978</strain>
    </source>
</reference>
<dbReference type="InterPro" id="IPR025698">
    <property type="entry name" value="2TM_dom"/>
</dbReference>
<evidence type="ECO:0000313" key="4">
    <source>
        <dbReference type="Proteomes" id="UP001596162"/>
    </source>
</evidence>
<dbReference type="Pfam" id="PF13239">
    <property type="entry name" value="2TM"/>
    <property type="match status" value="1"/>
</dbReference>
<sequence>MSNNFNFEAQDRLDRAKAEVKKLKGFYSHLLVYVVINLMIVVINVQELEPGESYFQFKNFFTLTFWGFGLLVHGLSVFLPNWVLGKNWEERKIKEYMERHNKK</sequence>
<evidence type="ECO:0000256" key="1">
    <source>
        <dbReference type="SAM" id="Phobius"/>
    </source>
</evidence>
<feature type="transmembrane region" description="Helical" evidence="1">
    <location>
        <begin position="25"/>
        <end position="45"/>
    </location>
</feature>